<feature type="transmembrane region" description="Helical" evidence="1">
    <location>
        <begin position="149"/>
        <end position="172"/>
    </location>
</feature>
<dbReference type="RefSeq" id="WP_184756079.1">
    <property type="nucleotide sequence ID" value="NZ_BAABEK010000001.1"/>
</dbReference>
<feature type="transmembrane region" description="Helical" evidence="1">
    <location>
        <begin position="7"/>
        <end position="24"/>
    </location>
</feature>
<evidence type="ECO:0000313" key="3">
    <source>
        <dbReference type="Proteomes" id="UP000534286"/>
    </source>
</evidence>
<keyword evidence="3" id="KW-1185">Reference proteome</keyword>
<keyword evidence="1" id="KW-0812">Transmembrane</keyword>
<name>A0A7W7RZJ7_9ACTN</name>
<keyword evidence="1" id="KW-0472">Membrane</keyword>
<reference evidence="2 3" key="1">
    <citation type="submission" date="2020-08" db="EMBL/GenBank/DDBJ databases">
        <title>Sequencing the genomes of 1000 actinobacteria strains.</title>
        <authorList>
            <person name="Klenk H.-P."/>
        </authorList>
    </citation>
    <scope>NUCLEOTIDE SEQUENCE [LARGE SCALE GENOMIC DNA]</scope>
    <source>
        <strain evidence="2 3">DSM 43023</strain>
    </source>
</reference>
<organism evidence="2 3">
    <name type="scientific">Streptosporangium album</name>
    <dbReference type="NCBI Taxonomy" id="47479"/>
    <lineage>
        <taxon>Bacteria</taxon>
        <taxon>Bacillati</taxon>
        <taxon>Actinomycetota</taxon>
        <taxon>Actinomycetes</taxon>
        <taxon>Streptosporangiales</taxon>
        <taxon>Streptosporangiaceae</taxon>
        <taxon>Streptosporangium</taxon>
    </lineage>
</organism>
<evidence type="ECO:0000256" key="1">
    <source>
        <dbReference type="SAM" id="Phobius"/>
    </source>
</evidence>
<accession>A0A7W7RZJ7</accession>
<feature type="transmembrane region" description="Helical" evidence="1">
    <location>
        <begin position="262"/>
        <end position="281"/>
    </location>
</feature>
<feature type="transmembrane region" description="Helical" evidence="1">
    <location>
        <begin position="64"/>
        <end position="85"/>
    </location>
</feature>
<protein>
    <submittedName>
        <fullName evidence="2">Uncharacterized protein</fullName>
    </submittedName>
</protein>
<evidence type="ECO:0000313" key="2">
    <source>
        <dbReference type="EMBL" id="MBB4940241.1"/>
    </source>
</evidence>
<feature type="transmembrane region" description="Helical" evidence="1">
    <location>
        <begin position="36"/>
        <end position="57"/>
    </location>
</feature>
<dbReference type="EMBL" id="JACHJU010000001">
    <property type="protein sequence ID" value="MBB4940241.1"/>
    <property type="molecule type" value="Genomic_DNA"/>
</dbReference>
<comment type="caution">
    <text evidence="2">The sequence shown here is derived from an EMBL/GenBank/DDBJ whole genome shotgun (WGS) entry which is preliminary data.</text>
</comment>
<gene>
    <name evidence="2" type="ORF">FHR32_004546</name>
</gene>
<dbReference type="AlphaFoldDB" id="A0A7W7RZJ7"/>
<proteinExistence type="predicted"/>
<feature type="transmembrane region" description="Helical" evidence="1">
    <location>
        <begin position="105"/>
        <end position="125"/>
    </location>
</feature>
<keyword evidence="1" id="KW-1133">Transmembrane helix</keyword>
<feature type="transmembrane region" description="Helical" evidence="1">
    <location>
        <begin position="184"/>
        <end position="204"/>
    </location>
</feature>
<dbReference type="Proteomes" id="UP000534286">
    <property type="component" value="Unassembled WGS sequence"/>
</dbReference>
<sequence length="298" mass="31014">MTWTPWAALAGALGYGTLKVYWAVGHAPAWVFGSDLTLPGGLVSALCGAGAAVVIGLRLSGGRLPLVVAAWALSVALMSASAMILLDVVGGILPGLGIPRDGIGFLSRLACAGVAVLVGATALSYQRRTRGDCLRCSRTDRRPPASTPVWAYAAGYAAVAGCLLRLLAQFTMGVDIPYRGGADLMIFETGFVLAGVLLPLALVHSWGRVWPRWVLPLAGRKVPRWLVAGPGFGIAGALIAYFGVGLTQIVAETIDGTLEEAAFMWVAVPAYTVWGIGLAVASVSYHRITRPPCTGCGR</sequence>
<feature type="transmembrane region" description="Helical" evidence="1">
    <location>
        <begin position="225"/>
        <end position="250"/>
    </location>
</feature>